<reference evidence="1" key="2">
    <citation type="journal article" date="2023" name="Proc. Natl. Acad. Sci. U.S.A.">
        <title>A global phylogenomic analysis of the shiitake genus Lentinula.</title>
        <authorList>
            <person name="Sierra-Patev S."/>
            <person name="Min B."/>
            <person name="Naranjo-Ortiz M."/>
            <person name="Looney B."/>
            <person name="Konkel Z."/>
            <person name="Slot J.C."/>
            <person name="Sakamoto Y."/>
            <person name="Steenwyk J.L."/>
            <person name="Rokas A."/>
            <person name="Carro J."/>
            <person name="Camarero S."/>
            <person name="Ferreira P."/>
            <person name="Molpeceres G."/>
            <person name="Ruiz-Duenas F.J."/>
            <person name="Serrano A."/>
            <person name="Henrissat B."/>
            <person name="Drula E."/>
            <person name="Hughes K.W."/>
            <person name="Mata J.L."/>
            <person name="Ishikawa N.K."/>
            <person name="Vargas-Isla R."/>
            <person name="Ushijima S."/>
            <person name="Smith C.A."/>
            <person name="Donoghue J."/>
            <person name="Ahrendt S."/>
            <person name="Andreopoulos W."/>
            <person name="He G."/>
            <person name="LaButti K."/>
            <person name="Lipzen A."/>
            <person name="Ng V."/>
            <person name="Riley R."/>
            <person name="Sandor L."/>
            <person name="Barry K."/>
            <person name="Martinez A.T."/>
            <person name="Xiao Y."/>
            <person name="Gibbons J.G."/>
            <person name="Terashima K."/>
            <person name="Grigoriev I.V."/>
            <person name="Hibbett D."/>
        </authorList>
    </citation>
    <scope>NUCLEOTIDE SEQUENCE</scope>
    <source>
        <strain evidence="1">Sp2 HRB7682 ss15</strain>
    </source>
</reference>
<dbReference type="AlphaFoldDB" id="A0A9W9DKP5"/>
<evidence type="ECO:0000313" key="2">
    <source>
        <dbReference type="Proteomes" id="UP001150238"/>
    </source>
</evidence>
<organism evidence="1 2">
    <name type="scientific">Lentinula lateritia</name>
    <dbReference type="NCBI Taxonomy" id="40482"/>
    <lineage>
        <taxon>Eukaryota</taxon>
        <taxon>Fungi</taxon>
        <taxon>Dikarya</taxon>
        <taxon>Basidiomycota</taxon>
        <taxon>Agaricomycotina</taxon>
        <taxon>Agaricomycetes</taxon>
        <taxon>Agaricomycetidae</taxon>
        <taxon>Agaricales</taxon>
        <taxon>Marasmiineae</taxon>
        <taxon>Omphalotaceae</taxon>
        <taxon>Lentinula</taxon>
    </lineage>
</organism>
<protein>
    <submittedName>
        <fullName evidence="1">Uncharacterized protein</fullName>
    </submittedName>
</protein>
<reference evidence="1" key="1">
    <citation type="submission" date="2022-08" db="EMBL/GenBank/DDBJ databases">
        <authorList>
            <consortium name="DOE Joint Genome Institute"/>
            <person name="Min B."/>
            <person name="Riley R."/>
            <person name="Sierra-Patev S."/>
            <person name="Naranjo-Ortiz M."/>
            <person name="Looney B."/>
            <person name="Konkel Z."/>
            <person name="Slot J.C."/>
            <person name="Sakamoto Y."/>
            <person name="Steenwyk J.L."/>
            <person name="Rokas A."/>
            <person name="Carro J."/>
            <person name="Camarero S."/>
            <person name="Ferreira P."/>
            <person name="Molpeceres G."/>
            <person name="Ruiz-Duenas F.J."/>
            <person name="Serrano A."/>
            <person name="Henrissat B."/>
            <person name="Drula E."/>
            <person name="Hughes K.W."/>
            <person name="Mata J.L."/>
            <person name="Ishikawa N.K."/>
            <person name="Vargas-Isla R."/>
            <person name="Ushijima S."/>
            <person name="Smith C.A."/>
            <person name="Ahrendt S."/>
            <person name="Andreopoulos W."/>
            <person name="He G."/>
            <person name="Labutti K."/>
            <person name="Lipzen A."/>
            <person name="Ng V."/>
            <person name="Sandor L."/>
            <person name="Barry K."/>
            <person name="Martinez A.T."/>
            <person name="Xiao Y."/>
            <person name="Gibbons J.G."/>
            <person name="Terashima K."/>
            <person name="Hibbett D.S."/>
            <person name="Grigoriev I.V."/>
        </authorList>
    </citation>
    <scope>NUCLEOTIDE SEQUENCE</scope>
    <source>
        <strain evidence="1">Sp2 HRB7682 ss15</strain>
    </source>
</reference>
<accession>A0A9W9DKP5</accession>
<comment type="caution">
    <text evidence="1">The sequence shown here is derived from an EMBL/GenBank/DDBJ whole genome shotgun (WGS) entry which is preliminary data.</text>
</comment>
<evidence type="ECO:0000313" key="1">
    <source>
        <dbReference type="EMBL" id="KAJ4475260.1"/>
    </source>
</evidence>
<sequence>MQAAVFLIPDQRPFLPAQWRLADLQKAMKYTDFQFGTFKNFIRDNAVQFGIDTQKSHSKQDQEKWNSFVIWVVEKNQNLNSFVNHWPIEAYFNSWTSYREAGARSRRKRGHAKKPESKIPEYLKIKPPPMRSAIPALRTDRYAYEELLQPCLVCRETPALVSHRLNELLQQEEISKGELVKLGVRSDLDLDTLLLLGSDEIEDLFCSSSMTNMEKFSLKDAFQSLKPMVRLERGITETSLRTFIAKVYTCRKHCALPPHTHIPPQLLKLFNELHIEHLIPAAILLGIKSDSHVRKVSTYNDTKLESMICQQSALVSLSPLQKVVLRWAFGMASN</sequence>
<gene>
    <name evidence="1" type="ORF">C8J55DRAFT_562240</name>
</gene>
<dbReference type="EMBL" id="JANVFS010000022">
    <property type="protein sequence ID" value="KAJ4475260.1"/>
    <property type="molecule type" value="Genomic_DNA"/>
</dbReference>
<dbReference type="Proteomes" id="UP001150238">
    <property type="component" value="Unassembled WGS sequence"/>
</dbReference>
<proteinExistence type="predicted"/>
<name>A0A9W9DKP5_9AGAR</name>